<evidence type="ECO:0008006" key="6">
    <source>
        <dbReference type="Google" id="ProtNLM"/>
    </source>
</evidence>
<feature type="region of interest" description="Disordered" evidence="1">
    <location>
        <begin position="550"/>
        <end position="628"/>
    </location>
</feature>
<dbReference type="Proteomes" id="UP001634007">
    <property type="component" value="Unassembled WGS sequence"/>
</dbReference>
<dbReference type="EMBL" id="JBJKBG010000005">
    <property type="protein sequence ID" value="KAL3738290.1"/>
    <property type="molecule type" value="Genomic_DNA"/>
</dbReference>
<organism evidence="4 5">
    <name type="scientific">Eucalyptus globulus</name>
    <name type="common">Tasmanian blue gum</name>
    <dbReference type="NCBI Taxonomy" id="34317"/>
    <lineage>
        <taxon>Eukaryota</taxon>
        <taxon>Viridiplantae</taxon>
        <taxon>Streptophyta</taxon>
        <taxon>Embryophyta</taxon>
        <taxon>Tracheophyta</taxon>
        <taxon>Spermatophyta</taxon>
        <taxon>Magnoliopsida</taxon>
        <taxon>eudicotyledons</taxon>
        <taxon>Gunneridae</taxon>
        <taxon>Pentapetalae</taxon>
        <taxon>rosids</taxon>
        <taxon>malvids</taxon>
        <taxon>Myrtales</taxon>
        <taxon>Myrtaceae</taxon>
        <taxon>Myrtoideae</taxon>
        <taxon>Eucalypteae</taxon>
        <taxon>Eucalyptus</taxon>
    </lineage>
</organism>
<feature type="domain" description="Probable zinc-ribbon" evidence="2">
    <location>
        <begin position="495"/>
        <end position="540"/>
    </location>
</feature>
<feature type="compositionally biased region" description="Basic and acidic residues" evidence="1">
    <location>
        <begin position="94"/>
        <end position="108"/>
    </location>
</feature>
<dbReference type="InterPro" id="IPR055126">
    <property type="entry name" value="EDR4-like_N"/>
</dbReference>
<keyword evidence="5" id="KW-1185">Reference proteome</keyword>
<name>A0ABD3KE84_EUCGL</name>
<feature type="compositionally biased region" description="Basic and acidic residues" evidence="1">
    <location>
        <begin position="790"/>
        <end position="806"/>
    </location>
</feature>
<evidence type="ECO:0000259" key="3">
    <source>
        <dbReference type="Pfam" id="PF22910"/>
    </source>
</evidence>
<feature type="region of interest" description="Disordered" evidence="1">
    <location>
        <begin position="41"/>
        <end position="118"/>
    </location>
</feature>
<reference evidence="4 5" key="1">
    <citation type="submission" date="2024-11" db="EMBL/GenBank/DDBJ databases">
        <title>Chromosome-level genome assembly of Eucalyptus globulus Labill. provides insights into its genome evolution.</title>
        <authorList>
            <person name="Li X."/>
        </authorList>
    </citation>
    <scope>NUCLEOTIDE SEQUENCE [LARGE SCALE GENOMIC DNA]</scope>
    <source>
        <strain evidence="4">CL2024</strain>
        <tissue evidence="4">Fresh tender leaves</tissue>
    </source>
</reference>
<comment type="caution">
    <text evidence="4">The sequence shown here is derived from an EMBL/GenBank/DDBJ whole genome shotgun (WGS) entry which is preliminary data.</text>
</comment>
<feature type="domain" description="Enhanced disease resistance 4-like N-terminal" evidence="3">
    <location>
        <begin position="7"/>
        <end position="39"/>
    </location>
</feature>
<protein>
    <recommendedName>
        <fullName evidence="6">Zinc-ribbon domain-containing protein</fullName>
    </recommendedName>
</protein>
<feature type="compositionally biased region" description="Basic and acidic residues" evidence="1">
    <location>
        <begin position="62"/>
        <end position="77"/>
    </location>
</feature>
<feature type="compositionally biased region" description="Basic and acidic residues" evidence="1">
    <location>
        <begin position="682"/>
        <end position="696"/>
    </location>
</feature>
<dbReference type="AlphaFoldDB" id="A0ABD3KE84"/>
<accession>A0ABD3KE84</accession>
<evidence type="ECO:0000259" key="2">
    <source>
        <dbReference type="Pfam" id="PF11331"/>
    </source>
</evidence>
<feature type="compositionally biased region" description="Polar residues" evidence="1">
    <location>
        <begin position="78"/>
        <end position="93"/>
    </location>
</feature>
<feature type="compositionally biased region" description="Low complexity" evidence="1">
    <location>
        <begin position="617"/>
        <end position="627"/>
    </location>
</feature>
<evidence type="ECO:0000313" key="4">
    <source>
        <dbReference type="EMBL" id="KAL3738290.1"/>
    </source>
</evidence>
<feature type="region of interest" description="Disordered" evidence="1">
    <location>
        <begin position="649"/>
        <end position="713"/>
    </location>
</feature>
<evidence type="ECO:0000313" key="5">
    <source>
        <dbReference type="Proteomes" id="UP001634007"/>
    </source>
</evidence>
<feature type="region of interest" description="Disordered" evidence="1">
    <location>
        <begin position="725"/>
        <end position="847"/>
    </location>
</feature>
<sequence>MAQGPNLRLVHCPKCASLLQELHGYSLFRCGACGAVLRAKKREPAGDGGNSAKTSESIGAAREQERGIHDRNVKNERLSSSGAGTDVSVSNSAMDKREESAPARRDSASDESAGLRLDRRRAKEETAYAFDHKRYAEDRGNRFMERRFGESSARSKKVLDLASSRAERGRWSFAGDHLEVFLRDSRIVTEHEMTRRYRYPEEGTSDNYRSPSFGGYGEFLGRHSDITDRDRVRELERRRVELLGKLDELSNQMNRSGDIANKSGAGETVPRHKRIASGDPYYAHAGYGVLDEPLIRDSPIGKPPDTKQGHESAHSMESYEMEMSAFYFSPWDGQLNLLEDQPRSFSPGTVRPFHRYAHEPPPGHLSVGYLGFDRDLPVMYPNRSPRHHPSCACSRCCYKYERVPPPRFSPNASSSSKTFEAQFNSNLYHRVNPVKIRPQDARHSGDSTSSSNSKYLHSLQMWQEDPDLDIENFVQSRPKTSMVSRRNKKRCHPIAGAAPFMTCLNCLELLKLPKELIIKEKRDKQKLRCGGCSAIILFEIENKKLVTSMEKGSSGGAAKDGGDDIQISSTCSDGGINPDTRPSAIRTSSDQLKLTGDNGILEVQPQNIRDSGKMQGLRSPASSLPSLRSKEEECLDSAIAQCDARAECNTSPKPQNLQVSEHFDDPSTNGNENSRMNQEGVSLEKNDACRSTREDASATTEVEVPPNEYPLTGLSLSEVQPQNASDFGKMQGLHSPASSSPSLRSEEEESLDSVIAYSNVLTRPENDTSPGPQNSHVPKHFDNSPSYQSEDSRIKLEGVSTEKKDACQGTSHDASVTAEVEVPLNEDPHTGLSQDSTDTSKEAKEKVHKRSKSFLAGLIKSYGESQNLENEKPKVTVNGHLISDSVVKRAEKLAGPVLPGDYWYDFQAGFWGVMNQPCLGIIPPFIEEFRHPMPADCAAGNTGIFINGRELNQRDLDLLASRGLPRTRNRFYAIDISGIVLDEKTREALYNLGKLAPTVERVQCGFGMRVPEEA</sequence>
<gene>
    <name evidence="4" type="ORF">ACJRO7_019767</name>
</gene>
<dbReference type="Pfam" id="PF22910">
    <property type="entry name" value="EDR4-like_1st"/>
    <property type="match status" value="1"/>
</dbReference>
<dbReference type="InterPro" id="IPR040244">
    <property type="entry name" value="EDR4-like"/>
</dbReference>
<dbReference type="PANTHER" id="PTHR31105">
    <property type="entry name" value="EXTRA-LARGE G-PROTEIN-LIKE"/>
    <property type="match status" value="1"/>
</dbReference>
<dbReference type="PANTHER" id="PTHR31105:SF42">
    <property type="entry name" value="OS02G0258300 PROTEIN"/>
    <property type="match status" value="1"/>
</dbReference>
<evidence type="ECO:0000256" key="1">
    <source>
        <dbReference type="SAM" id="MobiDB-lite"/>
    </source>
</evidence>
<feature type="compositionally biased region" description="Polar residues" evidence="1">
    <location>
        <begin position="649"/>
        <end position="659"/>
    </location>
</feature>
<dbReference type="Pfam" id="PF11331">
    <property type="entry name" value="Zn_ribbon_12"/>
    <property type="match status" value="1"/>
</dbReference>
<feature type="compositionally biased region" description="Polar residues" evidence="1">
    <location>
        <begin position="666"/>
        <end position="680"/>
    </location>
</feature>
<proteinExistence type="predicted"/>
<dbReference type="InterPro" id="IPR021480">
    <property type="entry name" value="Zinc_ribbon_12"/>
</dbReference>
<feature type="compositionally biased region" description="Polar residues" evidence="1">
    <location>
        <begin position="767"/>
        <end position="776"/>
    </location>
</feature>